<feature type="domain" description="Cas12f1-like TNB" evidence="2">
    <location>
        <begin position="131"/>
        <end position="194"/>
    </location>
</feature>
<protein>
    <submittedName>
        <fullName evidence="3">Zinc ribbon domain-containing protein</fullName>
    </submittedName>
</protein>
<reference evidence="3 4" key="1">
    <citation type="journal article" date="2019" name="Int. J. Syst. Evol. Microbiol.">
        <title>The Global Catalogue of Microorganisms (GCM) 10K type strain sequencing project: providing services to taxonomists for standard genome sequencing and annotation.</title>
        <authorList>
            <consortium name="The Broad Institute Genomics Platform"/>
            <consortium name="The Broad Institute Genome Sequencing Center for Infectious Disease"/>
            <person name="Wu L."/>
            <person name="Ma J."/>
        </authorList>
    </citation>
    <scope>NUCLEOTIDE SEQUENCE [LARGE SCALE GENOMIC DNA]</scope>
    <source>
        <strain evidence="3 4">YIM 94188</strain>
    </source>
</reference>
<organism evidence="3 4">
    <name type="scientific">Halopelagius fulvigenes</name>
    <dbReference type="NCBI Taxonomy" id="1198324"/>
    <lineage>
        <taxon>Archaea</taxon>
        <taxon>Methanobacteriati</taxon>
        <taxon>Methanobacteriota</taxon>
        <taxon>Stenosarchaea group</taxon>
        <taxon>Halobacteria</taxon>
        <taxon>Halobacteriales</taxon>
        <taxon>Haloferacaceae</taxon>
    </lineage>
</organism>
<evidence type="ECO:0000313" key="3">
    <source>
        <dbReference type="EMBL" id="MFC6823806.1"/>
    </source>
</evidence>
<name>A0ABD5TVH0_9EURY</name>
<comment type="caution">
    <text evidence="3">The sequence shown here is derived from an EMBL/GenBank/DDBJ whole genome shotgun (WGS) entry which is preliminary data.</text>
</comment>
<proteinExistence type="predicted"/>
<gene>
    <name evidence="3" type="ORF">ACFQEV_02165</name>
</gene>
<evidence type="ECO:0000256" key="1">
    <source>
        <dbReference type="ARBA" id="ARBA00023125"/>
    </source>
</evidence>
<dbReference type="AlphaFoldDB" id="A0ABD5TVH0"/>
<dbReference type="RefSeq" id="WP_379692309.1">
    <property type="nucleotide sequence ID" value="NZ_JBHSXH010000005.1"/>
</dbReference>
<dbReference type="Proteomes" id="UP001596408">
    <property type="component" value="Unassembled WGS sequence"/>
</dbReference>
<keyword evidence="4" id="KW-1185">Reference proteome</keyword>
<dbReference type="EMBL" id="JBHSXH010000005">
    <property type="protein sequence ID" value="MFC6823806.1"/>
    <property type="molecule type" value="Genomic_DNA"/>
</dbReference>
<dbReference type="GO" id="GO:0003677">
    <property type="term" value="F:DNA binding"/>
    <property type="evidence" value="ECO:0007669"/>
    <property type="project" value="UniProtKB-KW"/>
</dbReference>
<evidence type="ECO:0000313" key="4">
    <source>
        <dbReference type="Proteomes" id="UP001596408"/>
    </source>
</evidence>
<dbReference type="InterPro" id="IPR010095">
    <property type="entry name" value="Cas12f1-like_TNB"/>
</dbReference>
<accession>A0ABD5TVH0</accession>
<evidence type="ECO:0000259" key="2">
    <source>
        <dbReference type="Pfam" id="PF07282"/>
    </source>
</evidence>
<keyword evidence="1" id="KW-0238">DNA-binding</keyword>
<sequence length="203" mass="22007">MAVTPSLPAAPIGVDVGEKTLIAATTPDADPAGAFVVEGHDPRKVFDYLSTAVNTLRAAGFETTVGEAQLTAAFYYRLRAQVLDAAAQTVEWARTHPNPVLVLEDLSYSPRPLWEVRASTNHVGEWLLPDLQNALTVCAKEAGIPVRYVAPDGTSRECHRCGERGKRKEQRFRCTNPECHVGSVDADRSAAITIASRGEERVP</sequence>
<dbReference type="Pfam" id="PF07282">
    <property type="entry name" value="Cas12f1-like_TNB"/>
    <property type="match status" value="1"/>
</dbReference>